<name>A0A2K4X3Q0_PSESX</name>
<geneLocation type="plasmid" evidence="1">
    <name>PP2</name>
</geneLocation>
<protein>
    <submittedName>
        <fullName evidence="1">Uncharacterized protein</fullName>
    </submittedName>
</protein>
<sequence>MVCRRRWCRPLLIIHVGRGAWVGLSRCLLLSRARIWLSGFVRLLWHDLRRGRLVEYRRVGGHFMVCRRRWCRPLLIIHVGRGAWVGLSRCLLLSRARIWLSGFVRLLWHDLRRGRLVEYRRVRGHFMVCRRRWCRPLLIIHVGRGAWVGLSRCLLLSRARIWLSGFVRLLWHDLRRGRLDEFRRVRGRVAVCRHRHCRFGLFVNDRGSVRIGLYRRQLLSR</sequence>
<evidence type="ECO:0000313" key="2">
    <source>
        <dbReference type="Proteomes" id="UP000238095"/>
    </source>
</evidence>
<accession>A0A2K4X3Q0</accession>
<evidence type="ECO:0000313" key="1">
    <source>
        <dbReference type="EMBL" id="SOS42923.1"/>
    </source>
</evidence>
<gene>
    <name evidence="1" type="ORF">CFBP3840_P200093</name>
</gene>
<dbReference type="Proteomes" id="UP000238095">
    <property type="component" value="Plasmid PP2"/>
</dbReference>
<reference evidence="1 2" key="1">
    <citation type="submission" date="2017-11" db="EMBL/GenBank/DDBJ databases">
        <authorList>
            <person name="Han C.G."/>
        </authorList>
    </citation>
    <scope>NUCLEOTIDE SEQUENCE [LARGE SCALE GENOMIC DNA]</scope>
    <source>
        <strain evidence="1">CFBP3840</strain>
        <plasmid evidence="2">Plasmid pp2</plasmid>
    </source>
</reference>
<organism evidence="1 2">
    <name type="scientific">Pseudomonas syringae</name>
    <dbReference type="NCBI Taxonomy" id="317"/>
    <lineage>
        <taxon>Bacteria</taxon>
        <taxon>Pseudomonadati</taxon>
        <taxon>Pseudomonadota</taxon>
        <taxon>Gammaproteobacteria</taxon>
        <taxon>Pseudomonadales</taxon>
        <taxon>Pseudomonadaceae</taxon>
        <taxon>Pseudomonas</taxon>
    </lineage>
</organism>
<proteinExistence type="predicted"/>
<dbReference type="AlphaFoldDB" id="A0A2K4X3Q0"/>
<keyword evidence="1" id="KW-0614">Plasmid</keyword>
<dbReference type="EMBL" id="LT963411">
    <property type="protein sequence ID" value="SOS42923.1"/>
    <property type="molecule type" value="Genomic_DNA"/>
</dbReference>